<evidence type="ECO:0000313" key="2">
    <source>
        <dbReference type="EMBL" id="ROR65403.1"/>
    </source>
</evidence>
<dbReference type="Proteomes" id="UP000275456">
    <property type="component" value="Unassembled WGS sequence"/>
</dbReference>
<feature type="transmembrane region" description="Helical" evidence="1">
    <location>
        <begin position="106"/>
        <end position="133"/>
    </location>
</feature>
<keyword evidence="3" id="KW-1185">Reference proteome</keyword>
<proteinExistence type="predicted"/>
<dbReference type="AlphaFoldDB" id="A0A3N2AQS2"/>
<sequence length="706" mass="76266">MHLIHPADERVRPTPLADRVAWLRRLSGRRWFRVAVLAGLVAALEVLVLEGWIRGARVPPWDFLGAYAQEAYWWWAHGGFFDPVSWIPAVRGGYPSSLSLQNSAWYLPYGAVAAVVPLTPWALAFLSAVHVAFGSVGAYLLVRRHGVSFLAGLFAAAGWFFAVGAFSNAEHPDIARGYAWLPWVLLVASTRWPWRRWWSIPVATLVLWQATSGVYPGMLVAYACIGAVWVVLQQVQSRARFADLLLPLGIGMVAALLLSMVRLLPYALGNDLSGVRAPDASEWSWSMLLSLQFGYDYGFYPNDISMRSFFIPAAVLLAALFARPGSPLTRLGLGILIPAALLGLPLFPWFDALQQLPGLSLSRFTMSDFKVFMLFGVLLLAASAVDGFVRHRAPLPWQRTRVAAAAAVVVLLAVGGLLARIDLRDYALTLAVLVASAALVLAVSSGRRDLAALLIVGVVASGGLWAYSNRGPWRTDRVEAELGRFDGLVGELVAATEPQAGDRRPGRTPLPADVDLDGIRSTEWNVAYYTGEAALGGYLNLKGNTYFEALRSAISEGDRAEQLLAFLSRPGTAITAAAFDEGCAEEACGGVRVTPVAYEPERLEYELQATTAGAVVLNEPYYRGWQAAVCAIDACATSAPTATDGLVTVDVPEGESRLTLTYATPGLGTGWLLFWAGAVIAALAPAILWFSRRRRAGPDGRGEIDA</sequence>
<feature type="transmembrane region" description="Helical" evidence="1">
    <location>
        <begin position="214"/>
        <end position="232"/>
    </location>
</feature>
<gene>
    <name evidence="2" type="ORF">EDD26_0769</name>
</gene>
<feature type="transmembrane region" description="Helical" evidence="1">
    <location>
        <begin position="304"/>
        <end position="322"/>
    </location>
</feature>
<reference evidence="2 3" key="1">
    <citation type="submission" date="2018-11" db="EMBL/GenBank/DDBJ databases">
        <title>Sequencing the genomes of 1000 actinobacteria strains.</title>
        <authorList>
            <person name="Klenk H.-P."/>
        </authorList>
    </citation>
    <scope>NUCLEOTIDE SEQUENCE [LARGE SCALE GENOMIC DNA]</scope>
    <source>
        <strain evidence="2 3">DSM 9580</strain>
    </source>
</reference>
<feature type="transmembrane region" description="Helical" evidence="1">
    <location>
        <begin position="426"/>
        <end position="443"/>
    </location>
</feature>
<name>A0A3N2AQS2_9MICO</name>
<keyword evidence="1" id="KW-0472">Membrane</keyword>
<feature type="transmembrane region" description="Helical" evidence="1">
    <location>
        <begin position="450"/>
        <end position="467"/>
    </location>
</feature>
<accession>A0A3N2AQS2</accession>
<keyword evidence="1" id="KW-1133">Transmembrane helix</keyword>
<dbReference type="InterPro" id="IPR018580">
    <property type="entry name" value="Uncharacterised_YfhO"/>
</dbReference>
<evidence type="ECO:0000256" key="1">
    <source>
        <dbReference type="SAM" id="Phobius"/>
    </source>
</evidence>
<evidence type="ECO:0000313" key="3">
    <source>
        <dbReference type="Proteomes" id="UP000275456"/>
    </source>
</evidence>
<feature type="transmembrane region" description="Helical" evidence="1">
    <location>
        <begin position="370"/>
        <end position="389"/>
    </location>
</feature>
<feature type="transmembrane region" description="Helical" evidence="1">
    <location>
        <begin position="331"/>
        <end position="350"/>
    </location>
</feature>
<keyword evidence="1" id="KW-0812">Transmembrane</keyword>
<protein>
    <recommendedName>
        <fullName evidence="4">Membrane protein YfhO</fullName>
    </recommendedName>
</protein>
<evidence type="ECO:0008006" key="4">
    <source>
        <dbReference type="Google" id="ProtNLM"/>
    </source>
</evidence>
<feature type="transmembrane region" description="Helical" evidence="1">
    <location>
        <begin position="244"/>
        <end position="264"/>
    </location>
</feature>
<dbReference type="PANTHER" id="PTHR38454:SF1">
    <property type="entry name" value="INTEGRAL MEMBRANE PROTEIN"/>
    <property type="match status" value="1"/>
</dbReference>
<feature type="transmembrane region" description="Helical" evidence="1">
    <location>
        <begin position="401"/>
        <end position="420"/>
    </location>
</feature>
<feature type="transmembrane region" description="Helical" evidence="1">
    <location>
        <begin position="31"/>
        <end position="53"/>
    </location>
</feature>
<feature type="transmembrane region" description="Helical" evidence="1">
    <location>
        <begin position="145"/>
        <end position="166"/>
    </location>
</feature>
<dbReference type="EMBL" id="RKHJ01000001">
    <property type="protein sequence ID" value="ROR65403.1"/>
    <property type="molecule type" value="Genomic_DNA"/>
</dbReference>
<dbReference type="PANTHER" id="PTHR38454">
    <property type="entry name" value="INTEGRAL MEMBRANE PROTEIN-RELATED"/>
    <property type="match status" value="1"/>
</dbReference>
<feature type="transmembrane region" description="Helical" evidence="1">
    <location>
        <begin position="671"/>
        <end position="691"/>
    </location>
</feature>
<dbReference type="RefSeq" id="WP_148058690.1">
    <property type="nucleotide sequence ID" value="NZ_RKHJ01000001.1"/>
</dbReference>
<comment type="caution">
    <text evidence="2">The sequence shown here is derived from an EMBL/GenBank/DDBJ whole genome shotgun (WGS) entry which is preliminary data.</text>
</comment>
<dbReference type="OrthoDB" id="6065072at2"/>
<organism evidence="2 3">
    <name type="scientific">Agrococcus jenensis</name>
    <dbReference type="NCBI Taxonomy" id="46353"/>
    <lineage>
        <taxon>Bacteria</taxon>
        <taxon>Bacillati</taxon>
        <taxon>Actinomycetota</taxon>
        <taxon>Actinomycetes</taxon>
        <taxon>Micrococcales</taxon>
        <taxon>Microbacteriaceae</taxon>
        <taxon>Agrococcus</taxon>
    </lineage>
</organism>